<accession>A0A2T8IGD0</accession>
<reference evidence="1" key="1">
    <citation type="submission" date="2018-04" db="EMBL/GenBank/DDBJ databases">
        <title>WGS assembly of Panicum hallii.</title>
        <authorList>
            <person name="Lovell J."/>
            <person name="Jenkins J."/>
            <person name="Lowry D."/>
            <person name="Mamidi S."/>
            <person name="Sreedasyam A."/>
            <person name="Weng X."/>
            <person name="Barry K."/>
            <person name="Bonette J."/>
            <person name="Campitelli B."/>
            <person name="Daum C."/>
            <person name="Gordon S."/>
            <person name="Gould B."/>
            <person name="Lipzen A."/>
            <person name="Macqueen A."/>
            <person name="Palacio-Mejia J."/>
            <person name="Plott C."/>
            <person name="Shakirov E."/>
            <person name="Shu S."/>
            <person name="Yoshinaga Y."/>
            <person name="Zane M."/>
            <person name="Rokhsar D."/>
            <person name="Grimwood J."/>
            <person name="Schmutz J."/>
            <person name="Juenger T."/>
        </authorList>
    </citation>
    <scope>NUCLEOTIDE SEQUENCE [LARGE SCALE GENOMIC DNA]</scope>
    <source>
        <strain evidence="1">FIL2</strain>
    </source>
</reference>
<evidence type="ECO:0000313" key="1">
    <source>
        <dbReference type="EMBL" id="PVH36753.1"/>
    </source>
</evidence>
<dbReference type="EMBL" id="CM008051">
    <property type="protein sequence ID" value="PVH36753.1"/>
    <property type="molecule type" value="Genomic_DNA"/>
</dbReference>
<name>A0A2T8IGD0_9POAL</name>
<sequence length="101" mass="11420">MTDDEARLKRRELGVQLCGSAYNPNLGIKVSGILDGFKNRTLIGNLGLRVLFMCAFQSLLFSNTNSYIRLEDVKNTKDLKNIGRRNWCKEVVDNLSKAARL</sequence>
<dbReference type="Proteomes" id="UP000243499">
    <property type="component" value="Chromosome 6"/>
</dbReference>
<organism evidence="1">
    <name type="scientific">Panicum hallii</name>
    <dbReference type="NCBI Taxonomy" id="206008"/>
    <lineage>
        <taxon>Eukaryota</taxon>
        <taxon>Viridiplantae</taxon>
        <taxon>Streptophyta</taxon>
        <taxon>Embryophyta</taxon>
        <taxon>Tracheophyta</taxon>
        <taxon>Spermatophyta</taxon>
        <taxon>Magnoliopsida</taxon>
        <taxon>Liliopsida</taxon>
        <taxon>Poales</taxon>
        <taxon>Poaceae</taxon>
        <taxon>PACMAD clade</taxon>
        <taxon>Panicoideae</taxon>
        <taxon>Panicodae</taxon>
        <taxon>Paniceae</taxon>
        <taxon>Panicinae</taxon>
        <taxon>Panicum</taxon>
        <taxon>Panicum sect. Panicum</taxon>
    </lineage>
</organism>
<dbReference type="AlphaFoldDB" id="A0A2T8IGD0"/>
<protein>
    <submittedName>
        <fullName evidence="1">Uncharacterized protein</fullName>
    </submittedName>
</protein>
<dbReference type="Gramene" id="PVH36753">
    <property type="protein sequence ID" value="PVH36753"/>
    <property type="gene ID" value="PAHAL_6G160000"/>
</dbReference>
<proteinExistence type="predicted"/>
<gene>
    <name evidence="1" type="ORF">PAHAL_6G160000</name>
</gene>